<protein>
    <recommendedName>
        <fullName evidence="2">Trichome birefringence-like C-terminal domain-containing protein</fullName>
    </recommendedName>
</protein>
<feature type="domain" description="Trichome birefringence-like C-terminal" evidence="2">
    <location>
        <begin position="9"/>
        <end position="56"/>
    </location>
</feature>
<dbReference type="EMBL" id="NMUH01000071">
    <property type="protein sequence ID" value="MQL70554.1"/>
    <property type="molecule type" value="Genomic_DNA"/>
</dbReference>
<accession>A0A843TM39</accession>
<dbReference type="OrthoDB" id="1922535at2759"/>
<comment type="similarity">
    <text evidence="1">Belongs to the PC-esterase family. TBL subfamily.</text>
</comment>
<proteinExistence type="inferred from homology"/>
<organism evidence="3 4">
    <name type="scientific">Colocasia esculenta</name>
    <name type="common">Wild taro</name>
    <name type="synonym">Arum esculentum</name>
    <dbReference type="NCBI Taxonomy" id="4460"/>
    <lineage>
        <taxon>Eukaryota</taxon>
        <taxon>Viridiplantae</taxon>
        <taxon>Streptophyta</taxon>
        <taxon>Embryophyta</taxon>
        <taxon>Tracheophyta</taxon>
        <taxon>Spermatophyta</taxon>
        <taxon>Magnoliopsida</taxon>
        <taxon>Liliopsida</taxon>
        <taxon>Araceae</taxon>
        <taxon>Aroideae</taxon>
        <taxon>Colocasieae</taxon>
        <taxon>Colocasia</taxon>
    </lineage>
</organism>
<dbReference type="Pfam" id="PF13839">
    <property type="entry name" value="PC-Esterase"/>
    <property type="match status" value="1"/>
</dbReference>
<dbReference type="Proteomes" id="UP000652761">
    <property type="component" value="Unassembled WGS sequence"/>
</dbReference>
<comment type="caution">
    <text evidence="3">The sequence shown here is derived from an EMBL/GenBank/DDBJ whole genome shotgun (WGS) entry which is preliminary data.</text>
</comment>
<keyword evidence="4" id="KW-1185">Reference proteome</keyword>
<evidence type="ECO:0000259" key="2">
    <source>
        <dbReference type="Pfam" id="PF13839"/>
    </source>
</evidence>
<name>A0A843TM39_COLES</name>
<evidence type="ECO:0000313" key="3">
    <source>
        <dbReference type="EMBL" id="MQL70554.1"/>
    </source>
</evidence>
<sequence length="63" mass="7261">MITLQGHPEKLRGKRLMFAGDSLQRGQWLSFVCTVESLLPSHDKSMKRSRSLSIFTTKVQIFH</sequence>
<dbReference type="InterPro" id="IPR026057">
    <property type="entry name" value="TBL_C"/>
</dbReference>
<evidence type="ECO:0000313" key="4">
    <source>
        <dbReference type="Proteomes" id="UP000652761"/>
    </source>
</evidence>
<evidence type="ECO:0000256" key="1">
    <source>
        <dbReference type="ARBA" id="ARBA00007727"/>
    </source>
</evidence>
<reference evidence="3" key="1">
    <citation type="submission" date="2017-07" db="EMBL/GenBank/DDBJ databases">
        <title>Taro Niue Genome Assembly and Annotation.</title>
        <authorList>
            <person name="Atibalentja N."/>
            <person name="Keating K."/>
            <person name="Fields C.J."/>
        </authorList>
    </citation>
    <scope>NUCLEOTIDE SEQUENCE</scope>
    <source>
        <strain evidence="3">Niue_2</strain>
        <tissue evidence="3">Leaf</tissue>
    </source>
</reference>
<gene>
    <name evidence="3" type="ORF">Taro_002845</name>
</gene>
<dbReference type="AlphaFoldDB" id="A0A843TM39"/>
<dbReference type="GO" id="GO:0016740">
    <property type="term" value="F:transferase activity"/>
    <property type="evidence" value="ECO:0007669"/>
    <property type="project" value="InterPro"/>
</dbReference>